<evidence type="ECO:0000256" key="6">
    <source>
        <dbReference type="ARBA" id="ARBA00022787"/>
    </source>
</evidence>
<keyword evidence="10" id="KW-0175">Coiled coil</keyword>
<keyword evidence="8" id="KW-0496">Mitochondrion</keyword>
<dbReference type="Pfam" id="PF01459">
    <property type="entry name" value="Porin_3"/>
    <property type="match status" value="1"/>
</dbReference>
<sequence length="364" mass="40758">MAEDGNPSLSADRPSDRDAEPLGHGALPQLEDQELYALQEELDRLDLSARLARIDEDLRQVETSEQELEASYKQMRATNRELLGATEWLYVSTGELEASYEAMKAKIKQLSKEQKQQAGMLRWHIGEFHADAAAAEVQALREDCRLHALLHVGISSITSGPGGRPWGHLINRLVSNWTKTFQEVLTTGQRNVLERDFGHPFVRFLASDKRTTDQEKANSPALTTDTDMPCGQRAFLMEAINNLRPAAVRNGGRQAYFIKFKGDACSSSSSIRKRWAEERAELAATSRCHPWARLTGVPAPPQRKVVGYDYILRQCRSRGRIDTDGKVGAYLEKRVNVGVNFILSAEIDHFNKNSRFGFGMAVGE</sequence>
<keyword evidence="13" id="KW-1185">Reference proteome</keyword>
<evidence type="ECO:0000256" key="3">
    <source>
        <dbReference type="ARBA" id="ARBA00022448"/>
    </source>
</evidence>
<name>A0ABP1G2Z8_9CHLO</name>
<dbReference type="InterPro" id="IPR023614">
    <property type="entry name" value="Porin_dom_sf"/>
</dbReference>
<accession>A0ABP1G2Z8</accession>
<keyword evidence="5" id="KW-0812">Transmembrane</keyword>
<keyword evidence="9" id="KW-0472">Membrane</keyword>
<evidence type="ECO:0000256" key="1">
    <source>
        <dbReference type="ARBA" id="ARBA00004374"/>
    </source>
</evidence>
<dbReference type="InterPro" id="IPR037930">
    <property type="entry name" value="Tom40"/>
</dbReference>
<evidence type="ECO:0000256" key="11">
    <source>
        <dbReference type="SAM" id="MobiDB-lite"/>
    </source>
</evidence>
<evidence type="ECO:0000256" key="2">
    <source>
        <dbReference type="ARBA" id="ARBA00010510"/>
    </source>
</evidence>
<organism evidence="12 13">
    <name type="scientific">Coccomyxa viridis</name>
    <dbReference type="NCBI Taxonomy" id="1274662"/>
    <lineage>
        <taxon>Eukaryota</taxon>
        <taxon>Viridiplantae</taxon>
        <taxon>Chlorophyta</taxon>
        <taxon>core chlorophytes</taxon>
        <taxon>Trebouxiophyceae</taxon>
        <taxon>Trebouxiophyceae incertae sedis</taxon>
        <taxon>Coccomyxaceae</taxon>
        <taxon>Coccomyxa</taxon>
    </lineage>
</organism>
<comment type="similarity">
    <text evidence="2">Belongs to the Tom40 family.</text>
</comment>
<dbReference type="InterPro" id="IPR027246">
    <property type="entry name" value="Porin_Euk/Tom40"/>
</dbReference>
<evidence type="ECO:0000256" key="7">
    <source>
        <dbReference type="ARBA" id="ARBA00022927"/>
    </source>
</evidence>
<dbReference type="Proteomes" id="UP001497392">
    <property type="component" value="Unassembled WGS sequence"/>
</dbReference>
<evidence type="ECO:0000256" key="10">
    <source>
        <dbReference type="SAM" id="Coils"/>
    </source>
</evidence>
<evidence type="ECO:0000313" key="13">
    <source>
        <dbReference type="Proteomes" id="UP001497392"/>
    </source>
</evidence>
<dbReference type="EMBL" id="CAXHTA020000012">
    <property type="protein sequence ID" value="CAL5225591.1"/>
    <property type="molecule type" value="Genomic_DNA"/>
</dbReference>
<keyword evidence="7" id="KW-0653">Protein transport</keyword>
<protein>
    <submittedName>
        <fullName evidence="12">G8439 protein</fullName>
    </submittedName>
</protein>
<comment type="subcellular location">
    <subcellularLocation>
        <location evidence="1">Mitochondrion outer membrane</location>
        <topology evidence="1">Multi-pass membrane protein</topology>
    </subcellularLocation>
</comment>
<keyword evidence="4" id="KW-1134">Transmembrane beta strand</keyword>
<reference evidence="12 13" key="1">
    <citation type="submission" date="2024-06" db="EMBL/GenBank/DDBJ databases">
        <authorList>
            <person name="Kraege A."/>
            <person name="Thomma B."/>
        </authorList>
    </citation>
    <scope>NUCLEOTIDE SEQUENCE [LARGE SCALE GENOMIC DNA]</scope>
</reference>
<keyword evidence="3" id="KW-0813">Transport</keyword>
<gene>
    <name evidence="12" type="primary">g8439</name>
    <name evidence="12" type="ORF">VP750_LOCUS7250</name>
</gene>
<dbReference type="Gene3D" id="2.40.160.10">
    <property type="entry name" value="Porin"/>
    <property type="match status" value="1"/>
</dbReference>
<comment type="caution">
    <text evidence="12">The sequence shown here is derived from an EMBL/GenBank/DDBJ whole genome shotgun (WGS) entry which is preliminary data.</text>
</comment>
<proteinExistence type="inferred from homology"/>
<evidence type="ECO:0000256" key="9">
    <source>
        <dbReference type="ARBA" id="ARBA00023136"/>
    </source>
</evidence>
<dbReference type="PANTHER" id="PTHR10802">
    <property type="entry name" value="MITOCHONDRIAL IMPORT RECEPTOR SUBUNIT TOM40"/>
    <property type="match status" value="1"/>
</dbReference>
<feature type="coiled-coil region" evidence="10">
    <location>
        <begin position="51"/>
        <end position="113"/>
    </location>
</feature>
<feature type="region of interest" description="Disordered" evidence="11">
    <location>
        <begin position="1"/>
        <end position="31"/>
    </location>
</feature>
<evidence type="ECO:0000256" key="8">
    <source>
        <dbReference type="ARBA" id="ARBA00023128"/>
    </source>
</evidence>
<evidence type="ECO:0000313" key="12">
    <source>
        <dbReference type="EMBL" id="CAL5225591.1"/>
    </source>
</evidence>
<evidence type="ECO:0000256" key="5">
    <source>
        <dbReference type="ARBA" id="ARBA00022692"/>
    </source>
</evidence>
<keyword evidence="6" id="KW-1000">Mitochondrion outer membrane</keyword>
<evidence type="ECO:0000256" key="4">
    <source>
        <dbReference type="ARBA" id="ARBA00022452"/>
    </source>
</evidence>